<dbReference type="OrthoDB" id="7062303at2"/>
<dbReference type="GO" id="GO:0008168">
    <property type="term" value="F:methyltransferase activity"/>
    <property type="evidence" value="ECO:0007669"/>
    <property type="project" value="UniProtKB-KW"/>
</dbReference>
<protein>
    <submittedName>
        <fullName evidence="2">Class I SAM-dependent methyltransferase</fullName>
    </submittedName>
</protein>
<dbReference type="Proteomes" id="UP000270616">
    <property type="component" value="Unassembled WGS sequence"/>
</dbReference>
<dbReference type="AlphaFoldDB" id="A0A3N3ZVL1"/>
<dbReference type="GO" id="GO:0032259">
    <property type="term" value="P:methylation"/>
    <property type="evidence" value="ECO:0007669"/>
    <property type="project" value="UniProtKB-KW"/>
</dbReference>
<feature type="domain" description="Methyltransferase" evidence="1">
    <location>
        <begin position="56"/>
        <end position="145"/>
    </location>
</feature>
<sequence length="255" mass="28193">MSIPAVRLRSRWILGHSLSVDLYEHLASWWPVISPVEGHAEEAAWIETLLPAQGSVLELGSGTGLLAHHLSKGLGMTLTDQSASMLAVSRELNPGCFHVEADMRELRLDRTFDAVLAHDAIDYMTTRSDLARAAATAYAHCAEDGVAVFVPDDLAETFVESTTLEENNAPDGRAARLVDWTWDPDPDDEKVQTEWLLLLRTAAGEVSVHHECHTFGLFGRQVWIDTLIEAGFSDVRSVEEPVDRPRTAFIAHRCV</sequence>
<evidence type="ECO:0000313" key="3">
    <source>
        <dbReference type="Proteomes" id="UP000270616"/>
    </source>
</evidence>
<evidence type="ECO:0000259" key="1">
    <source>
        <dbReference type="Pfam" id="PF13649"/>
    </source>
</evidence>
<name>A0A3N3ZVL1_9MICC</name>
<dbReference type="InterPro" id="IPR029063">
    <property type="entry name" value="SAM-dependent_MTases_sf"/>
</dbReference>
<gene>
    <name evidence="2" type="ORF">EDL96_03070</name>
</gene>
<evidence type="ECO:0000313" key="2">
    <source>
        <dbReference type="EMBL" id="ROZ64258.1"/>
    </source>
</evidence>
<dbReference type="InterPro" id="IPR041698">
    <property type="entry name" value="Methyltransf_25"/>
</dbReference>
<dbReference type="RefSeq" id="WP_123824354.1">
    <property type="nucleotide sequence ID" value="NZ_RKMF01000003.1"/>
</dbReference>
<dbReference type="EMBL" id="RKMF01000003">
    <property type="protein sequence ID" value="ROZ64258.1"/>
    <property type="molecule type" value="Genomic_DNA"/>
</dbReference>
<keyword evidence="3" id="KW-1185">Reference proteome</keyword>
<accession>A0A3N3ZVL1</accession>
<comment type="caution">
    <text evidence="2">The sequence shown here is derived from an EMBL/GenBank/DDBJ whole genome shotgun (WGS) entry which is preliminary data.</text>
</comment>
<keyword evidence="2" id="KW-0808">Transferase</keyword>
<dbReference type="Gene3D" id="2.20.130.10">
    <property type="entry name" value="CAC2371-like domains"/>
    <property type="match status" value="1"/>
</dbReference>
<reference evidence="2 3" key="1">
    <citation type="submission" date="2018-10" db="EMBL/GenBank/DDBJ databases">
        <title>Kocuria sp. M5W7-7, whole genome shotgun sequence.</title>
        <authorList>
            <person name="Tuo L."/>
        </authorList>
    </citation>
    <scope>NUCLEOTIDE SEQUENCE [LARGE SCALE GENOMIC DNA]</scope>
    <source>
        <strain evidence="2 3">M5W7-7</strain>
    </source>
</reference>
<organism evidence="2 3">
    <name type="scientific">Kocuria soli</name>
    <dbReference type="NCBI Taxonomy" id="2485125"/>
    <lineage>
        <taxon>Bacteria</taxon>
        <taxon>Bacillati</taxon>
        <taxon>Actinomycetota</taxon>
        <taxon>Actinomycetes</taxon>
        <taxon>Micrococcales</taxon>
        <taxon>Micrococcaceae</taxon>
        <taxon>Kocuria</taxon>
    </lineage>
</organism>
<dbReference type="Gene3D" id="3.40.50.150">
    <property type="entry name" value="Vaccinia Virus protein VP39"/>
    <property type="match status" value="1"/>
</dbReference>
<keyword evidence="2" id="KW-0489">Methyltransferase</keyword>
<dbReference type="CDD" id="cd02440">
    <property type="entry name" value="AdoMet_MTases"/>
    <property type="match status" value="1"/>
</dbReference>
<dbReference type="Pfam" id="PF13649">
    <property type="entry name" value="Methyltransf_25"/>
    <property type="match status" value="1"/>
</dbReference>
<proteinExistence type="predicted"/>
<dbReference type="SUPFAM" id="SSF53335">
    <property type="entry name" value="S-adenosyl-L-methionine-dependent methyltransferases"/>
    <property type="match status" value="1"/>
</dbReference>